<dbReference type="Pfam" id="PF08239">
    <property type="entry name" value="SH3_3"/>
    <property type="match status" value="1"/>
</dbReference>
<evidence type="ECO:0000256" key="1">
    <source>
        <dbReference type="SAM" id="SignalP"/>
    </source>
</evidence>
<sequence>MSVTYRVIIAVGLSMAIASQSFADEPTSSGTGFAVTADGWILTNAHVVQNCGRIEVKGKGDAADPRIDEINDLAVVKITASEPLKPLAFRKSPTRLGEDIVAAGYPLATLLADSVKITTGNVNALAGVRNDTRYIQISTPIQPGNSGGPVIDRNGYLLGITSATLSKKTADEIGITAQNVNFAIRASVAELFLQSQSLVDQAANATENPTALSTADLADRVTPSVFQILCYPKPDARVAITPESPNSIQTQPPASSVNLPADNAATDDASLEVPRARSGFVRHPKGIAPIRSAADGDAKTIGQAPNGSPVEVTELLGDWYRVAVGGSSGYMHYSWVRVNEFEEPAGDGRFVQVKSFRTLEDARSFIKASSVPLAAHLAANGWIAVTLHDVYGEQEAKDLSNALKTHGLIAKDAMVTFGNTYVRKVCCD</sequence>
<dbReference type="SUPFAM" id="SSF50494">
    <property type="entry name" value="Trypsin-like serine proteases"/>
    <property type="match status" value="1"/>
</dbReference>
<evidence type="ECO:0000313" key="3">
    <source>
        <dbReference type="EMBL" id="APO68025.1"/>
    </source>
</evidence>
<evidence type="ECO:0000313" key="4">
    <source>
        <dbReference type="Proteomes" id="UP000184749"/>
    </source>
</evidence>
<dbReference type="InterPro" id="IPR003646">
    <property type="entry name" value="SH3-like_bac-type"/>
</dbReference>
<dbReference type="PANTHER" id="PTHR43019:SF23">
    <property type="entry name" value="PROTEASE DO-LIKE 5, CHLOROPLASTIC"/>
    <property type="match status" value="1"/>
</dbReference>
<feature type="chain" id="PRO_5013199465" evidence="1">
    <location>
        <begin position="24"/>
        <end position="428"/>
    </location>
</feature>
<dbReference type="Proteomes" id="UP000184749">
    <property type="component" value="Chromosome"/>
</dbReference>
<dbReference type="Gene3D" id="2.30.30.40">
    <property type="entry name" value="SH3 Domains"/>
    <property type="match status" value="1"/>
</dbReference>
<dbReference type="InterPro" id="IPR009003">
    <property type="entry name" value="Peptidase_S1_PA"/>
</dbReference>
<dbReference type="STRING" id="56730.IE4872_CH02411"/>
<reference evidence="3 4" key="1">
    <citation type="submission" date="2016-09" db="EMBL/GenBank/DDBJ databases">
        <title>The complete genome sequences of Rhizobium gallicum, symbiovars gallicum and phaseoli, symbionts associated to common bean (Phaseolus vulgaris).</title>
        <authorList>
            <person name="Bustos P."/>
            <person name="Santamaria R.I."/>
            <person name="Perez-Carrascal O.M."/>
            <person name="Juarez S."/>
            <person name="Lozano L."/>
            <person name="Martinez-Flores I."/>
            <person name="Martinez-Romero E."/>
            <person name="Cevallos M."/>
            <person name="Romero D."/>
            <person name="Davila G."/>
            <person name="Gonzalez V."/>
        </authorList>
    </citation>
    <scope>NUCLEOTIDE SEQUENCE [LARGE SCALE GENOMIC DNA]</scope>
    <source>
        <strain evidence="3 4">IE4872</strain>
    </source>
</reference>
<dbReference type="PRINTS" id="PR00834">
    <property type="entry name" value="PROTEASES2C"/>
</dbReference>
<protein>
    <submittedName>
        <fullName evidence="3">Trypsin-like peptidase domain-containing protein</fullName>
    </submittedName>
</protein>
<evidence type="ECO:0000259" key="2">
    <source>
        <dbReference type="Pfam" id="PF08239"/>
    </source>
</evidence>
<accession>A0A1L5NJE6</accession>
<dbReference type="GO" id="GO:0004252">
    <property type="term" value="F:serine-type endopeptidase activity"/>
    <property type="evidence" value="ECO:0007669"/>
    <property type="project" value="InterPro"/>
</dbReference>
<feature type="signal peptide" evidence="1">
    <location>
        <begin position="1"/>
        <end position="23"/>
    </location>
</feature>
<organism evidence="3 4">
    <name type="scientific">Rhizobium gallicum</name>
    <dbReference type="NCBI Taxonomy" id="56730"/>
    <lineage>
        <taxon>Bacteria</taxon>
        <taxon>Pseudomonadati</taxon>
        <taxon>Pseudomonadota</taxon>
        <taxon>Alphaproteobacteria</taxon>
        <taxon>Hyphomicrobiales</taxon>
        <taxon>Rhizobiaceae</taxon>
        <taxon>Rhizobium/Agrobacterium group</taxon>
        <taxon>Rhizobium</taxon>
    </lineage>
</organism>
<dbReference type="EMBL" id="CP017101">
    <property type="protein sequence ID" value="APO68025.1"/>
    <property type="molecule type" value="Genomic_DNA"/>
</dbReference>
<dbReference type="OrthoDB" id="1522627at2"/>
<dbReference type="GO" id="GO:0006508">
    <property type="term" value="P:proteolysis"/>
    <property type="evidence" value="ECO:0007669"/>
    <property type="project" value="InterPro"/>
</dbReference>
<gene>
    <name evidence="3" type="ORF">IE4872_CH02411</name>
</gene>
<dbReference type="RefSeq" id="WP_074068698.1">
    <property type="nucleotide sequence ID" value="NZ_CP017101.1"/>
</dbReference>
<feature type="domain" description="SH3b" evidence="2">
    <location>
        <begin position="290"/>
        <end position="336"/>
    </location>
</feature>
<proteinExistence type="predicted"/>
<name>A0A1L5NJE6_9HYPH</name>
<dbReference type="AlphaFoldDB" id="A0A1L5NJE6"/>
<dbReference type="InterPro" id="IPR043504">
    <property type="entry name" value="Peptidase_S1_PA_chymotrypsin"/>
</dbReference>
<keyword evidence="1" id="KW-0732">Signal</keyword>
<dbReference type="PANTHER" id="PTHR43019">
    <property type="entry name" value="SERINE ENDOPROTEASE DEGS"/>
    <property type="match status" value="1"/>
</dbReference>
<dbReference type="Pfam" id="PF13365">
    <property type="entry name" value="Trypsin_2"/>
    <property type="match status" value="1"/>
</dbReference>
<dbReference type="InterPro" id="IPR001940">
    <property type="entry name" value="Peptidase_S1C"/>
</dbReference>
<dbReference type="Gene3D" id="2.40.10.10">
    <property type="entry name" value="Trypsin-like serine proteases"/>
    <property type="match status" value="2"/>
</dbReference>